<dbReference type="EMBL" id="AP017928">
    <property type="protein sequence ID" value="BBA32283.1"/>
    <property type="molecule type" value="Genomic_DNA"/>
</dbReference>
<dbReference type="Gene3D" id="3.40.140.10">
    <property type="entry name" value="Cytidine Deaminase, domain 2"/>
    <property type="match status" value="1"/>
</dbReference>
<dbReference type="PANTHER" id="PTHR30592">
    <property type="entry name" value="FORMATE DEHYDROGENASE"/>
    <property type="match status" value="1"/>
</dbReference>
<accession>A0A286P3R1</accession>
<keyword evidence="5" id="KW-1185">Reference proteome</keyword>
<evidence type="ECO:0000313" key="5">
    <source>
        <dbReference type="Proteomes" id="UP000266313"/>
    </source>
</evidence>
<name>A0A286P3R1_9GAMM</name>
<dbReference type="GO" id="GO:0097163">
    <property type="term" value="F:sulfur carrier activity"/>
    <property type="evidence" value="ECO:0007669"/>
    <property type="project" value="UniProtKB-UniRule"/>
</dbReference>
<evidence type="ECO:0000256" key="3">
    <source>
        <dbReference type="HAMAP-Rule" id="MF_00187"/>
    </source>
</evidence>
<comment type="subcellular location">
    <subcellularLocation>
        <location evidence="3">Cytoplasm</location>
    </subcellularLocation>
</comment>
<dbReference type="InterPro" id="IPR003786">
    <property type="entry name" value="FdhD"/>
</dbReference>
<evidence type="ECO:0000256" key="2">
    <source>
        <dbReference type="ARBA" id="ARBA00023150"/>
    </source>
</evidence>
<dbReference type="RefSeq" id="WP_119628107.1">
    <property type="nucleotide sequence ID" value="NZ_AP017928.1"/>
</dbReference>
<gene>
    <name evidence="3" type="primary">fdhD</name>
    <name evidence="4" type="ORF">sS8_0315</name>
</gene>
<dbReference type="PIRSF" id="PIRSF015626">
    <property type="entry name" value="FdhD"/>
    <property type="match status" value="1"/>
</dbReference>
<evidence type="ECO:0000256" key="1">
    <source>
        <dbReference type="ARBA" id="ARBA00022490"/>
    </source>
</evidence>
<dbReference type="OrthoDB" id="3197277at2"/>
<dbReference type="PANTHER" id="PTHR30592:SF1">
    <property type="entry name" value="SULFUR CARRIER PROTEIN FDHD"/>
    <property type="match status" value="1"/>
</dbReference>
<dbReference type="Pfam" id="PF02634">
    <property type="entry name" value="FdhD-NarQ"/>
    <property type="match status" value="1"/>
</dbReference>
<dbReference type="GO" id="GO:0005737">
    <property type="term" value="C:cytoplasm"/>
    <property type="evidence" value="ECO:0007669"/>
    <property type="project" value="UniProtKB-SubCell"/>
</dbReference>
<dbReference type="InterPro" id="IPR016193">
    <property type="entry name" value="Cytidine_deaminase-like"/>
</dbReference>
<keyword evidence="2 3" id="KW-0501">Molybdenum cofactor biosynthesis</keyword>
<comment type="similarity">
    <text evidence="3">Belongs to the FdhD family.</text>
</comment>
<comment type="caution">
    <text evidence="3">Lacks conserved residue(s) required for the propagation of feature annotation.</text>
</comment>
<protein>
    <recommendedName>
        <fullName evidence="3">Sulfur carrier protein FdhD</fullName>
    </recommendedName>
</protein>
<dbReference type="AlphaFoldDB" id="A0A286P3R1"/>
<dbReference type="SUPFAM" id="SSF53927">
    <property type="entry name" value="Cytidine deaminase-like"/>
    <property type="match status" value="1"/>
</dbReference>
<keyword evidence="1 3" id="KW-0963">Cytoplasm</keyword>
<comment type="function">
    <text evidence="3">Required for formate dehydrogenase (FDH) activity. Acts as a sulfur carrier protein that transfers sulfur from IscS to the molybdenum cofactor prior to its insertion into FDH.</text>
</comment>
<dbReference type="HAMAP" id="MF_00187">
    <property type="entry name" value="FdhD"/>
    <property type="match status" value="1"/>
</dbReference>
<feature type="active site" description="Cysteine persulfide intermediate" evidence="3">
    <location>
        <position position="117"/>
    </location>
</feature>
<dbReference type="Proteomes" id="UP000266313">
    <property type="component" value="Chromosome"/>
</dbReference>
<dbReference type="KEGG" id="mmai:sS8_0315"/>
<reference evidence="4 5" key="1">
    <citation type="submission" date="2016-12" db="EMBL/GenBank/DDBJ databases">
        <title>Genome sequencing of Methylocaldum marinum.</title>
        <authorList>
            <person name="Takeuchi M."/>
            <person name="Kamagata Y."/>
            <person name="Hiraoka S."/>
            <person name="Oshima K."/>
            <person name="Hattori M."/>
            <person name="Iwasaki W."/>
        </authorList>
    </citation>
    <scope>NUCLEOTIDE SEQUENCE [LARGE SCALE GENOMIC DNA]</scope>
    <source>
        <strain evidence="4 5">S8</strain>
    </source>
</reference>
<dbReference type="NCBIfam" id="TIGR00129">
    <property type="entry name" value="fdhD_narQ"/>
    <property type="match status" value="1"/>
</dbReference>
<proteinExistence type="inferred from homology"/>
<dbReference type="GO" id="GO:0006777">
    <property type="term" value="P:Mo-molybdopterin cofactor biosynthetic process"/>
    <property type="evidence" value="ECO:0007669"/>
    <property type="project" value="UniProtKB-UniRule"/>
</dbReference>
<evidence type="ECO:0000313" key="4">
    <source>
        <dbReference type="EMBL" id="BBA32283.1"/>
    </source>
</evidence>
<dbReference type="GO" id="GO:0016783">
    <property type="term" value="F:sulfurtransferase activity"/>
    <property type="evidence" value="ECO:0007669"/>
    <property type="project" value="InterPro"/>
</dbReference>
<dbReference type="Gene3D" id="3.10.20.10">
    <property type="match status" value="1"/>
</dbReference>
<organism evidence="4 5">
    <name type="scientific">Methylocaldum marinum</name>
    <dbReference type="NCBI Taxonomy" id="1432792"/>
    <lineage>
        <taxon>Bacteria</taxon>
        <taxon>Pseudomonadati</taxon>
        <taxon>Pseudomonadota</taxon>
        <taxon>Gammaproteobacteria</taxon>
        <taxon>Methylococcales</taxon>
        <taxon>Methylococcaceae</taxon>
        <taxon>Methylocaldum</taxon>
    </lineage>
</organism>
<sequence>MGVLASEMGWPSYQVSAVERWRGDEHANQEDCIAEEAPIALMYNGEPHVVMLATPLDLEDFALGFSLTENIVASPREVESVRIYRRAEGIEVRLRIPEARCANAAEKGRNLAGRTGCGLCGARTLQQAMRRPAPVGRGVEVSSQELERALGELSDHQRLNRITGAVHAAAWAVPGQGIRSVREDIGRHNALDKLIGGLARRDIDFATGFVLVTSRASYEMVQKCASVGIGFLAAISAPTGLAVRLAEDTGVTLVGFARGENHVVYANPQRLLHGQA</sequence>